<dbReference type="EMBL" id="CP003219">
    <property type="protein sequence ID" value="AEW98158.1"/>
    <property type="molecule type" value="Genomic_DNA"/>
</dbReference>
<protein>
    <submittedName>
        <fullName evidence="2">Uncharacterized protein</fullName>
    </submittedName>
</protein>
<name>G8X1D0_STREN</name>
<evidence type="ECO:0000313" key="3">
    <source>
        <dbReference type="Proteomes" id="UP000007842"/>
    </source>
</evidence>
<dbReference type="KEGG" id="scy:SCATT_57870"/>
<dbReference type="Proteomes" id="UP000007842">
    <property type="component" value="Chromosome"/>
</dbReference>
<organism evidence="2 3">
    <name type="scientific">Streptantibioticus cattleyicolor (strain ATCC 35852 / DSM 46488 / JCM 4925 / NBRC 14057 / NRRL 8057)</name>
    <name type="common">Streptomyces cattleya</name>
    <dbReference type="NCBI Taxonomy" id="1003195"/>
    <lineage>
        <taxon>Bacteria</taxon>
        <taxon>Bacillati</taxon>
        <taxon>Actinomycetota</taxon>
        <taxon>Actinomycetes</taxon>
        <taxon>Kitasatosporales</taxon>
        <taxon>Streptomycetaceae</taxon>
        <taxon>Streptantibioticus</taxon>
    </lineage>
</organism>
<accession>G8X1D0</accession>
<feature type="region of interest" description="Disordered" evidence="1">
    <location>
        <begin position="1"/>
        <end position="21"/>
    </location>
</feature>
<dbReference type="HOGENOM" id="CLU_3317506_0_0_11"/>
<proteinExistence type="predicted"/>
<reference evidence="3" key="1">
    <citation type="submission" date="2011-12" db="EMBL/GenBank/DDBJ databases">
        <title>Complete genome sequence of Streptomyces cattleya strain DSM 46488.</title>
        <authorList>
            <person name="Ou H.-Y."/>
            <person name="Li P."/>
            <person name="Zhao C."/>
            <person name="O'Hagan D."/>
            <person name="Deng Z."/>
        </authorList>
    </citation>
    <scope>NUCLEOTIDE SEQUENCE [LARGE SCALE GENOMIC DNA]</scope>
    <source>
        <strain evidence="3">ATCC 35852 / DSM 46488 / JCM 4925 / NBRC 14057 / NRRL 8057</strain>
    </source>
</reference>
<evidence type="ECO:0000313" key="2">
    <source>
        <dbReference type="EMBL" id="AEW98158.1"/>
    </source>
</evidence>
<sequence>MPALAPAQARTGTAGAPPQCRAPLRCRRRHFPSCLPGPA</sequence>
<gene>
    <name evidence="2" type="ordered locus">SCATT_57870</name>
</gene>
<keyword evidence="3" id="KW-1185">Reference proteome</keyword>
<evidence type="ECO:0000256" key="1">
    <source>
        <dbReference type="SAM" id="MobiDB-lite"/>
    </source>
</evidence>
<dbReference type="AlphaFoldDB" id="G8X1D0"/>
<dbReference type="PATRIC" id="fig|1003195.29.peg.5769"/>